<feature type="domain" description="NlpC/P60" evidence="5">
    <location>
        <begin position="12"/>
        <end position="152"/>
    </location>
</feature>
<reference evidence="6 7" key="1">
    <citation type="submission" date="2023-07" db="EMBL/GenBank/DDBJ databases">
        <title>Genomic Encyclopedia of Type Strains, Phase IV (KMG-IV): sequencing the most valuable type-strain genomes for metagenomic binning, comparative biology and taxonomic classification.</title>
        <authorList>
            <person name="Goeker M."/>
        </authorList>
    </citation>
    <scope>NUCLEOTIDE SEQUENCE [LARGE SCALE GENOMIC DNA]</scope>
    <source>
        <strain evidence="6 7">DSM 100301</strain>
    </source>
</reference>
<dbReference type="InterPro" id="IPR011929">
    <property type="entry name" value="Phage_pept_NlpC/P60"/>
</dbReference>
<name>A0ABU0I7S0_9HYPH</name>
<dbReference type="InterPro" id="IPR038765">
    <property type="entry name" value="Papain-like_cys_pep_sf"/>
</dbReference>
<dbReference type="EMBL" id="JAUSWH010000001">
    <property type="protein sequence ID" value="MDQ0454276.1"/>
    <property type="molecule type" value="Genomic_DNA"/>
</dbReference>
<dbReference type="Proteomes" id="UP001235269">
    <property type="component" value="Unassembled WGS sequence"/>
</dbReference>
<gene>
    <name evidence="6" type="ORF">QO005_000591</name>
</gene>
<accession>A0ABU0I7S0</accession>
<keyword evidence="2" id="KW-0645">Protease</keyword>
<dbReference type="PROSITE" id="PS51935">
    <property type="entry name" value="NLPC_P60"/>
    <property type="match status" value="1"/>
</dbReference>
<protein>
    <submittedName>
        <fullName evidence="6">NlpC/P60 family putative phage cell wall peptidase</fullName>
    </submittedName>
</protein>
<evidence type="ECO:0000313" key="7">
    <source>
        <dbReference type="Proteomes" id="UP001235269"/>
    </source>
</evidence>
<evidence type="ECO:0000256" key="4">
    <source>
        <dbReference type="ARBA" id="ARBA00022807"/>
    </source>
</evidence>
<dbReference type="InterPro" id="IPR000064">
    <property type="entry name" value="NLP_P60_dom"/>
</dbReference>
<dbReference type="Gene3D" id="3.90.1720.10">
    <property type="entry name" value="endopeptidase domain like (from Nostoc punctiforme)"/>
    <property type="match status" value="1"/>
</dbReference>
<proteinExistence type="inferred from homology"/>
<sequence>MGDHNNSGEAWMGIGARVLAVAEGWVGTPYRHQASEKGVGADCLGLIRGIWRELYGQEPEAVPPYGADWAERSGEERLLAAAARHFQGVAGLAEADAGDVLVFRFRPQHAAKHLGILLEGGQFLHAYEQAAVIRSALVPSWQRRVVGVFRFPEM</sequence>
<dbReference type="SUPFAM" id="SSF54001">
    <property type="entry name" value="Cysteine proteinases"/>
    <property type="match status" value="1"/>
</dbReference>
<keyword evidence="7" id="KW-1185">Reference proteome</keyword>
<organism evidence="6 7">
    <name type="scientific">Rhizobium paknamense</name>
    <dbReference type="NCBI Taxonomy" id="1206817"/>
    <lineage>
        <taxon>Bacteria</taxon>
        <taxon>Pseudomonadati</taxon>
        <taxon>Pseudomonadota</taxon>
        <taxon>Alphaproteobacteria</taxon>
        <taxon>Hyphomicrobiales</taxon>
        <taxon>Rhizobiaceae</taxon>
        <taxon>Rhizobium/Agrobacterium group</taxon>
        <taxon>Rhizobium</taxon>
    </lineage>
</organism>
<evidence type="ECO:0000256" key="2">
    <source>
        <dbReference type="ARBA" id="ARBA00022670"/>
    </source>
</evidence>
<evidence type="ECO:0000259" key="5">
    <source>
        <dbReference type="PROSITE" id="PS51935"/>
    </source>
</evidence>
<evidence type="ECO:0000256" key="1">
    <source>
        <dbReference type="ARBA" id="ARBA00007074"/>
    </source>
</evidence>
<dbReference type="NCBIfam" id="TIGR02219">
    <property type="entry name" value="phage_NlpC_fam"/>
    <property type="match status" value="1"/>
</dbReference>
<comment type="similarity">
    <text evidence="1">Belongs to the peptidase C40 family.</text>
</comment>
<keyword evidence="4" id="KW-0788">Thiol protease</keyword>
<keyword evidence="3" id="KW-0378">Hydrolase</keyword>
<evidence type="ECO:0000313" key="6">
    <source>
        <dbReference type="EMBL" id="MDQ0454276.1"/>
    </source>
</evidence>
<comment type="caution">
    <text evidence="6">The sequence shown here is derived from an EMBL/GenBank/DDBJ whole genome shotgun (WGS) entry which is preliminary data.</text>
</comment>
<dbReference type="Pfam" id="PF00877">
    <property type="entry name" value="NLPC_P60"/>
    <property type="match status" value="1"/>
</dbReference>
<evidence type="ECO:0000256" key="3">
    <source>
        <dbReference type="ARBA" id="ARBA00022801"/>
    </source>
</evidence>